<comment type="caution">
    <text evidence="1">The sequence shown here is derived from an EMBL/GenBank/DDBJ whole genome shotgun (WGS) entry which is preliminary data.</text>
</comment>
<protein>
    <submittedName>
        <fullName evidence="1">Uncharacterized protein</fullName>
    </submittedName>
</protein>
<evidence type="ECO:0000313" key="2">
    <source>
        <dbReference type="Proteomes" id="UP001469553"/>
    </source>
</evidence>
<gene>
    <name evidence="1" type="ORF">AMECASPLE_037708</name>
</gene>
<feature type="non-terminal residue" evidence="1">
    <location>
        <position position="1"/>
    </location>
</feature>
<organism evidence="1 2">
    <name type="scientific">Ameca splendens</name>
    <dbReference type="NCBI Taxonomy" id="208324"/>
    <lineage>
        <taxon>Eukaryota</taxon>
        <taxon>Metazoa</taxon>
        <taxon>Chordata</taxon>
        <taxon>Craniata</taxon>
        <taxon>Vertebrata</taxon>
        <taxon>Euteleostomi</taxon>
        <taxon>Actinopterygii</taxon>
        <taxon>Neopterygii</taxon>
        <taxon>Teleostei</taxon>
        <taxon>Neoteleostei</taxon>
        <taxon>Acanthomorphata</taxon>
        <taxon>Ovalentaria</taxon>
        <taxon>Atherinomorphae</taxon>
        <taxon>Cyprinodontiformes</taxon>
        <taxon>Goodeidae</taxon>
        <taxon>Ameca</taxon>
    </lineage>
</organism>
<dbReference type="EMBL" id="JAHRIP010072349">
    <property type="protein sequence ID" value="MEQ2309350.1"/>
    <property type="molecule type" value="Genomic_DNA"/>
</dbReference>
<sequence>LVPSSVEPFVWTSLSVAPTKAPGKVAILAQPFHYPHLTIHPSTVRSLLQKPPPVSLSLCGGAHLSLDNLHSLLSVQTGPAGAPEFTPTL</sequence>
<evidence type="ECO:0000313" key="1">
    <source>
        <dbReference type="EMBL" id="MEQ2309350.1"/>
    </source>
</evidence>
<reference evidence="1 2" key="1">
    <citation type="submission" date="2021-06" db="EMBL/GenBank/DDBJ databases">
        <authorList>
            <person name="Palmer J.M."/>
        </authorList>
    </citation>
    <scope>NUCLEOTIDE SEQUENCE [LARGE SCALE GENOMIC DNA]</scope>
    <source>
        <strain evidence="1 2">AS_MEX2019</strain>
        <tissue evidence="1">Muscle</tissue>
    </source>
</reference>
<name>A0ABV0ZUZ3_9TELE</name>
<accession>A0ABV0ZUZ3</accession>
<keyword evidence="2" id="KW-1185">Reference proteome</keyword>
<proteinExistence type="predicted"/>
<dbReference type="Proteomes" id="UP001469553">
    <property type="component" value="Unassembled WGS sequence"/>
</dbReference>